<proteinExistence type="inferred from homology"/>
<dbReference type="GeneID" id="98003678"/>
<dbReference type="PANTHER" id="PTHR30408">
    <property type="entry name" value="TYPE-1 RESTRICTION ENZYME ECOKI SPECIFICITY PROTEIN"/>
    <property type="match status" value="1"/>
</dbReference>
<evidence type="ECO:0000313" key="6">
    <source>
        <dbReference type="Proteomes" id="UP000003560"/>
    </source>
</evidence>
<dbReference type="eggNOG" id="COG0732">
    <property type="taxonomic scope" value="Bacteria"/>
</dbReference>
<dbReference type="InterPro" id="IPR044946">
    <property type="entry name" value="Restrct_endonuc_typeI_TRD_sf"/>
</dbReference>
<reference evidence="5 6" key="1">
    <citation type="submission" date="2008-10" db="EMBL/GenBank/DDBJ databases">
        <title>Draft genome sequence of Collinsella stercoris (DSM 13279).</title>
        <authorList>
            <person name="Sudarsanam P."/>
            <person name="Ley R."/>
            <person name="Guruge J."/>
            <person name="Turnbaugh P.J."/>
            <person name="Mahowald M."/>
            <person name="Liep D."/>
            <person name="Gordon J."/>
        </authorList>
    </citation>
    <scope>NUCLEOTIDE SEQUENCE [LARGE SCALE GENOMIC DNA]</scope>
    <source>
        <strain evidence="5 6">DSM 13279</strain>
    </source>
</reference>
<keyword evidence="6" id="KW-1185">Reference proteome</keyword>
<dbReference type="RefSeq" id="WP_006719991.1">
    <property type="nucleotide sequence ID" value="NZ_CP085935.1"/>
</dbReference>
<evidence type="ECO:0000313" key="5">
    <source>
        <dbReference type="EMBL" id="EEA91462.1"/>
    </source>
</evidence>
<dbReference type="InterPro" id="IPR052021">
    <property type="entry name" value="Type-I_RS_S_subunit"/>
</dbReference>
<dbReference type="STRING" id="445975.COLSTE_00328"/>
<name>B6G8D8_9ACTN</name>
<comment type="caution">
    <text evidence="5">The sequence shown here is derived from an EMBL/GenBank/DDBJ whole genome shotgun (WGS) entry which is preliminary data.</text>
</comment>
<evidence type="ECO:0000256" key="1">
    <source>
        <dbReference type="ARBA" id="ARBA00010923"/>
    </source>
</evidence>
<keyword evidence="3" id="KW-0238">DNA-binding</keyword>
<dbReference type="GO" id="GO:0003677">
    <property type="term" value="F:DNA binding"/>
    <property type="evidence" value="ECO:0007669"/>
    <property type="project" value="UniProtKB-KW"/>
</dbReference>
<dbReference type="SUPFAM" id="SSF116734">
    <property type="entry name" value="DNA methylase specificity domain"/>
    <property type="match status" value="1"/>
</dbReference>
<dbReference type="InterPro" id="IPR000055">
    <property type="entry name" value="Restrct_endonuc_typeI_TRD"/>
</dbReference>
<dbReference type="PANTHER" id="PTHR30408:SF12">
    <property type="entry name" value="TYPE I RESTRICTION ENZYME MJAVIII SPECIFICITY SUBUNIT"/>
    <property type="match status" value="1"/>
</dbReference>
<sequence>MLGNWSLRHDWSGVLFGEAVLALNTSLYATEFKGSNSRFLYYLLKTLPWESYATASAVPGINRNHVNAIPVCLPDLECQIGIASMLGALDDKITLNNRLNGYLAA</sequence>
<accession>B6G8D8</accession>
<protein>
    <submittedName>
        <fullName evidence="5">Type I restriction-modification system, S subunit, EcoA family</fullName>
    </submittedName>
</protein>
<organism evidence="5 6">
    <name type="scientific">Collinsella stercoris DSM 13279</name>
    <dbReference type="NCBI Taxonomy" id="445975"/>
    <lineage>
        <taxon>Bacteria</taxon>
        <taxon>Bacillati</taxon>
        <taxon>Actinomycetota</taxon>
        <taxon>Coriobacteriia</taxon>
        <taxon>Coriobacteriales</taxon>
        <taxon>Coriobacteriaceae</taxon>
        <taxon>Collinsella</taxon>
    </lineage>
</organism>
<dbReference type="EMBL" id="ABXJ01000016">
    <property type="protein sequence ID" value="EEA91462.1"/>
    <property type="molecule type" value="Genomic_DNA"/>
</dbReference>
<dbReference type="HOGENOM" id="CLU_2231990_0_0_11"/>
<dbReference type="Proteomes" id="UP000003560">
    <property type="component" value="Unassembled WGS sequence"/>
</dbReference>
<gene>
    <name evidence="5" type="ORF">COLSTE_00328</name>
</gene>
<evidence type="ECO:0000256" key="3">
    <source>
        <dbReference type="ARBA" id="ARBA00023125"/>
    </source>
</evidence>
<evidence type="ECO:0000259" key="4">
    <source>
        <dbReference type="Pfam" id="PF01420"/>
    </source>
</evidence>
<dbReference type="Pfam" id="PF01420">
    <property type="entry name" value="Methylase_S"/>
    <property type="match status" value="1"/>
</dbReference>
<dbReference type="Gene3D" id="3.90.220.20">
    <property type="entry name" value="DNA methylase specificity domains"/>
    <property type="match status" value="1"/>
</dbReference>
<comment type="similarity">
    <text evidence="1">Belongs to the type-I restriction system S methylase family.</text>
</comment>
<feature type="domain" description="Type I restriction modification DNA specificity" evidence="4">
    <location>
        <begin position="21"/>
        <end position="100"/>
    </location>
</feature>
<dbReference type="OrthoDB" id="9798929at2"/>
<reference evidence="5 6" key="2">
    <citation type="submission" date="2008-10" db="EMBL/GenBank/DDBJ databases">
        <authorList>
            <person name="Fulton L."/>
            <person name="Clifton S."/>
            <person name="Fulton B."/>
            <person name="Xu J."/>
            <person name="Minx P."/>
            <person name="Pepin K.H."/>
            <person name="Johnson M."/>
            <person name="Thiruvilangam P."/>
            <person name="Bhonagiri V."/>
            <person name="Nash W.E."/>
            <person name="Mardis E.R."/>
            <person name="Wilson R.K."/>
        </authorList>
    </citation>
    <scope>NUCLEOTIDE SEQUENCE [LARGE SCALE GENOMIC DNA]</scope>
    <source>
        <strain evidence="5 6">DSM 13279</strain>
    </source>
</reference>
<dbReference type="AlphaFoldDB" id="B6G8D8"/>
<keyword evidence="2" id="KW-0680">Restriction system</keyword>
<dbReference type="GO" id="GO:0009307">
    <property type="term" value="P:DNA restriction-modification system"/>
    <property type="evidence" value="ECO:0007669"/>
    <property type="project" value="UniProtKB-KW"/>
</dbReference>
<evidence type="ECO:0000256" key="2">
    <source>
        <dbReference type="ARBA" id="ARBA00022747"/>
    </source>
</evidence>